<keyword evidence="2" id="KW-1185">Reference proteome</keyword>
<dbReference type="PANTHER" id="PTHR43175:SF1">
    <property type="entry name" value="CARBONIC ANHYDRASE-LIKE PROTEIN YBCF-RELATED"/>
    <property type="match status" value="1"/>
</dbReference>
<evidence type="ECO:0000313" key="1">
    <source>
        <dbReference type="EMBL" id="GAE25458.1"/>
    </source>
</evidence>
<protein>
    <submittedName>
        <fullName evidence="1">Carbonic anhydrase</fullName>
    </submittedName>
</protein>
<dbReference type="GO" id="GO:0008270">
    <property type="term" value="F:zinc ion binding"/>
    <property type="evidence" value="ECO:0007669"/>
    <property type="project" value="InterPro"/>
</dbReference>
<reference evidence="1" key="1">
    <citation type="journal article" date="2014" name="Genome Announc.">
        <title>Draft Genome Sequences of Three Alkaliphilic Bacillus Strains, Bacillus wakoensis JCM 9140T, Bacillus akibai JCM 9157T, and Bacillus hemicellulosilyticus JCM 9152T.</title>
        <authorList>
            <person name="Yuki M."/>
            <person name="Oshima K."/>
            <person name="Suda W."/>
            <person name="Oshida Y."/>
            <person name="Kitamura K."/>
            <person name="Iida T."/>
            <person name="Hattori M."/>
            <person name="Ohkuma M."/>
        </authorList>
    </citation>
    <scope>NUCLEOTIDE SEQUENCE [LARGE SCALE GENOMIC DNA]</scope>
    <source>
        <strain evidence="1">JCM 9140</strain>
    </source>
</reference>
<dbReference type="AlphaFoldDB" id="W4Q189"/>
<sequence>MVNDRREGKSPVLIVTDVTYEFQQKLGTILGETGVFILSSQGAAITQPYGCLIRNIILAIYQQGVEHIYLIAPKDQITVDIDETTLLHRFKKDGIDPSLIDTLDYVRVTNKGVMSWLGEGKGGVEHTLLESKELLEKHPLIPERVQISAYTLNTTNSTLSPVSRLDLKEDIG</sequence>
<dbReference type="PANTHER" id="PTHR43175">
    <property type="entry name" value="CARBONIC ANHYDRASE"/>
    <property type="match status" value="1"/>
</dbReference>
<gene>
    <name evidence="1" type="ORF">JCM9140_1455</name>
</gene>
<dbReference type="STRING" id="1236970.JCM9140_1455"/>
<name>W4Q189_9BACI</name>
<evidence type="ECO:0000313" key="2">
    <source>
        <dbReference type="Proteomes" id="UP000018890"/>
    </source>
</evidence>
<dbReference type="EMBL" id="BAUT01000010">
    <property type="protein sequence ID" value="GAE25458.1"/>
    <property type="molecule type" value="Genomic_DNA"/>
</dbReference>
<proteinExistence type="predicted"/>
<accession>W4Q189</accession>
<dbReference type="InterPro" id="IPR001765">
    <property type="entry name" value="Carbonic_anhydrase"/>
</dbReference>
<comment type="caution">
    <text evidence="1">The sequence shown here is derived from an EMBL/GenBank/DDBJ whole genome shotgun (WGS) entry which is preliminary data.</text>
</comment>
<dbReference type="OrthoDB" id="9792260at2"/>
<dbReference type="GO" id="GO:0004089">
    <property type="term" value="F:carbonate dehydratase activity"/>
    <property type="evidence" value="ECO:0007669"/>
    <property type="project" value="InterPro"/>
</dbReference>
<organism evidence="1 2">
    <name type="scientific">Halalkalibacter wakoensis JCM 9140</name>
    <dbReference type="NCBI Taxonomy" id="1236970"/>
    <lineage>
        <taxon>Bacteria</taxon>
        <taxon>Bacillati</taxon>
        <taxon>Bacillota</taxon>
        <taxon>Bacilli</taxon>
        <taxon>Bacillales</taxon>
        <taxon>Bacillaceae</taxon>
        <taxon>Halalkalibacter</taxon>
    </lineage>
</organism>
<dbReference type="RefSeq" id="WP_034743931.1">
    <property type="nucleotide sequence ID" value="NZ_BAUT01000010.1"/>
</dbReference>
<dbReference type="Proteomes" id="UP000018890">
    <property type="component" value="Unassembled WGS sequence"/>
</dbReference>